<evidence type="ECO:0000256" key="6">
    <source>
        <dbReference type="ARBA" id="ARBA00037589"/>
    </source>
</evidence>
<proteinExistence type="inferred from homology"/>
<protein>
    <recommendedName>
        <fullName evidence="7 9">Uroporphyrinogen-III synthase</fullName>
        <ecNumber evidence="3 9">4.2.1.75</ecNumber>
    </recommendedName>
</protein>
<evidence type="ECO:0000256" key="1">
    <source>
        <dbReference type="ARBA" id="ARBA00004772"/>
    </source>
</evidence>
<dbReference type="Pfam" id="PF02602">
    <property type="entry name" value="HEM4"/>
    <property type="match status" value="1"/>
</dbReference>
<evidence type="ECO:0000313" key="12">
    <source>
        <dbReference type="Proteomes" id="UP001223261"/>
    </source>
</evidence>
<dbReference type="SUPFAM" id="SSF69618">
    <property type="entry name" value="HemD-like"/>
    <property type="match status" value="1"/>
</dbReference>
<evidence type="ECO:0000256" key="9">
    <source>
        <dbReference type="RuleBase" id="RU366031"/>
    </source>
</evidence>
<evidence type="ECO:0000256" key="7">
    <source>
        <dbReference type="ARBA" id="ARBA00040167"/>
    </source>
</evidence>
<comment type="similarity">
    <text evidence="2 9">Belongs to the uroporphyrinogen-III synthase family.</text>
</comment>
<dbReference type="PANTHER" id="PTHR38042:SF1">
    <property type="entry name" value="UROPORPHYRINOGEN-III SYNTHASE, CHLOROPLASTIC"/>
    <property type="match status" value="1"/>
</dbReference>
<comment type="function">
    <text evidence="6 9">Catalyzes cyclization of the linear tetrapyrrole, hydroxymethylbilane, to the macrocyclic uroporphyrinogen III.</text>
</comment>
<dbReference type="GO" id="GO:0006782">
    <property type="term" value="P:protoporphyrinogen IX biosynthetic process"/>
    <property type="evidence" value="ECO:0007669"/>
    <property type="project" value="UniProtKB-UniRule"/>
</dbReference>
<evidence type="ECO:0000259" key="10">
    <source>
        <dbReference type="Pfam" id="PF02602"/>
    </source>
</evidence>
<evidence type="ECO:0000256" key="5">
    <source>
        <dbReference type="ARBA" id="ARBA00023244"/>
    </source>
</evidence>
<evidence type="ECO:0000256" key="3">
    <source>
        <dbReference type="ARBA" id="ARBA00013109"/>
    </source>
</evidence>
<name>A0AAX3W1M6_MAMLE</name>
<dbReference type="EC" id="4.2.1.75" evidence="3 9"/>
<keyword evidence="4 9" id="KW-0456">Lyase</keyword>
<comment type="pathway">
    <text evidence="1 9">Porphyrin-containing compound metabolism; protoporphyrin-IX biosynthesis; coproporphyrinogen-III from 5-aminolevulinate: step 3/4.</text>
</comment>
<dbReference type="CDD" id="cd06578">
    <property type="entry name" value="HemD"/>
    <property type="match status" value="1"/>
</dbReference>
<organism evidence="11 12">
    <name type="scientific">Mammaliicoccus lentus</name>
    <name type="common">Staphylococcus lentus</name>
    <dbReference type="NCBI Taxonomy" id="42858"/>
    <lineage>
        <taxon>Bacteria</taxon>
        <taxon>Bacillati</taxon>
        <taxon>Bacillota</taxon>
        <taxon>Bacilli</taxon>
        <taxon>Bacillales</taxon>
        <taxon>Staphylococcaceae</taxon>
        <taxon>Mammaliicoccus</taxon>
    </lineage>
</organism>
<dbReference type="Proteomes" id="UP001223261">
    <property type="component" value="Chromosome"/>
</dbReference>
<evidence type="ECO:0000313" key="11">
    <source>
        <dbReference type="EMBL" id="WHI58830.1"/>
    </source>
</evidence>
<dbReference type="InterPro" id="IPR036108">
    <property type="entry name" value="4pyrrol_syn_uPrphyn_synt_sf"/>
</dbReference>
<evidence type="ECO:0000256" key="4">
    <source>
        <dbReference type="ARBA" id="ARBA00023239"/>
    </source>
</evidence>
<dbReference type="AlphaFoldDB" id="A0AAX3W1M6"/>
<comment type="catalytic activity">
    <reaction evidence="8 9">
        <text>hydroxymethylbilane = uroporphyrinogen III + H2O</text>
        <dbReference type="Rhea" id="RHEA:18965"/>
        <dbReference type="ChEBI" id="CHEBI:15377"/>
        <dbReference type="ChEBI" id="CHEBI:57308"/>
        <dbReference type="ChEBI" id="CHEBI:57845"/>
        <dbReference type="EC" id="4.2.1.75"/>
    </reaction>
</comment>
<dbReference type="InterPro" id="IPR039793">
    <property type="entry name" value="UROS/Hem4"/>
</dbReference>
<sequence>MKPIVVVTSTRTVQREDIELKHYPFIDIVPIEVDESCIKPYYDWLIFTSVNAIKLFQPYLNLINVKHIAAIGTKTKALAEDYSIPIEVMPSTFTQEGLLDSLENRLHKQSILIPCSRLARNKLTDHLREWDNEVQRLHIYEPKTNYENVDKVHELIENNEVTHVTFSSSSAVSSYFEKYNKIDNIEVYAIGEITEEKLKTYHQECRVAPRATLNDMLNKILEEVE</sequence>
<keyword evidence="5 9" id="KW-0627">Porphyrin biosynthesis</keyword>
<feature type="domain" description="Tetrapyrrole biosynthesis uroporphyrinogen III synthase" evidence="10">
    <location>
        <begin position="15"/>
        <end position="217"/>
    </location>
</feature>
<dbReference type="PANTHER" id="PTHR38042">
    <property type="entry name" value="UROPORPHYRINOGEN-III SYNTHASE, CHLOROPLASTIC"/>
    <property type="match status" value="1"/>
</dbReference>
<dbReference type="Gene3D" id="3.40.50.10090">
    <property type="match status" value="2"/>
</dbReference>
<dbReference type="GO" id="GO:0006780">
    <property type="term" value="P:uroporphyrinogen III biosynthetic process"/>
    <property type="evidence" value="ECO:0007669"/>
    <property type="project" value="UniProtKB-UniRule"/>
</dbReference>
<evidence type="ECO:0000256" key="2">
    <source>
        <dbReference type="ARBA" id="ARBA00008133"/>
    </source>
</evidence>
<reference evidence="11" key="1">
    <citation type="journal article" date="2023" name="Antibiotics">
        <title>Prevalence and Molecular Characterization of Methicillin-Resistant Staphylococci (MRS) and Mammaliicocci (MRM) in Dromedary Camels from Algeria: First Detection of SCCmec-mecC Hybrid in Methicillin-Resistant Mammaliicoccus lentus.</title>
        <authorList>
            <person name="Belhout C."/>
            <person name="Boyen F."/>
            <person name="Vereecke N."/>
            <person name="Theuns S."/>
            <person name="Taibi N."/>
            <person name="Stegger M."/>
            <person name="de la Fe-Rodriguez P.Y."/>
            <person name="Bouayad L."/>
            <person name="Elgroud R."/>
            <person name="Butaye P."/>
        </authorList>
    </citation>
    <scope>NUCLEOTIDE SEQUENCE</scope>
    <source>
        <strain evidence="11">7048</strain>
    </source>
</reference>
<evidence type="ECO:0000256" key="8">
    <source>
        <dbReference type="ARBA" id="ARBA00048617"/>
    </source>
</evidence>
<dbReference type="RefSeq" id="WP_135020674.1">
    <property type="nucleotide sequence ID" value="NZ_CABIVY010000004.1"/>
</dbReference>
<dbReference type="InterPro" id="IPR003754">
    <property type="entry name" value="4pyrrol_synth_uPrphyn_synth"/>
</dbReference>
<gene>
    <name evidence="11" type="ORF">PYH69_08685</name>
</gene>
<accession>A0AAX3W1M6</accession>
<dbReference type="EMBL" id="CP118848">
    <property type="protein sequence ID" value="WHI58830.1"/>
    <property type="molecule type" value="Genomic_DNA"/>
</dbReference>
<dbReference type="GO" id="GO:0004852">
    <property type="term" value="F:uroporphyrinogen-III synthase activity"/>
    <property type="evidence" value="ECO:0007669"/>
    <property type="project" value="UniProtKB-UniRule"/>
</dbReference>